<dbReference type="PANTHER" id="PTHR42767:SF1">
    <property type="entry name" value="ENDO-BETA-1,6-GALACTANASE-LIKE DOMAIN-CONTAINING PROTEIN"/>
    <property type="match status" value="1"/>
</dbReference>
<keyword evidence="3" id="KW-1185">Reference proteome</keyword>
<evidence type="ECO:0000313" key="2">
    <source>
        <dbReference type="EMBL" id="UJF32502.1"/>
    </source>
</evidence>
<dbReference type="Gene3D" id="2.60.40.1180">
    <property type="entry name" value="Golgi alpha-mannosidase II"/>
    <property type="match status" value="1"/>
</dbReference>
<dbReference type="Pfam" id="PF17189">
    <property type="entry name" value="Glyco_hydro_30C"/>
    <property type="match status" value="1"/>
</dbReference>
<dbReference type="EMBL" id="CP090978">
    <property type="protein sequence ID" value="UJF32502.1"/>
    <property type="molecule type" value="Genomic_DNA"/>
</dbReference>
<dbReference type="RefSeq" id="WP_235118852.1">
    <property type="nucleotide sequence ID" value="NZ_CP090978.1"/>
</dbReference>
<dbReference type="InterPro" id="IPR017853">
    <property type="entry name" value="GH"/>
</dbReference>
<accession>A0ABY3SHS7</accession>
<name>A0ABY3SHS7_9BACL</name>
<sequence>MDERQWLPEYNGGHLKTTHYDKFANYLKTYVDHYRNTFGFNIKWVSVQNEPDLSTPYASAQYTTSEMNQAAAKVADAIHSLNQGVLVGAPEGSNRMASNNYMVNFSTATRDKFDFVTVHDYGTYTDVNHFGKPLISTEVSDFQNANDPSITDGLKWANIIASDLKRGERGWLYWWAVNPASSGTGEGLINLGANNSFSVNKRLYVMGQFSRYLRPDDIRILAASSDSNLISIAGTNHTGRASVIIINNSSSAITTTISGLTFDHVSGRRTSASEDLAKLADLTVNGGSVTVTLPGKSVTSYTEY</sequence>
<dbReference type="InterPro" id="IPR013780">
    <property type="entry name" value="Glyco_hydro_b"/>
</dbReference>
<protein>
    <recommendedName>
        <fullName evidence="1">Glycosyl hydrolase family 30 beta sandwich domain-containing protein</fullName>
    </recommendedName>
</protein>
<dbReference type="Proteomes" id="UP001649230">
    <property type="component" value="Chromosome"/>
</dbReference>
<evidence type="ECO:0000313" key="3">
    <source>
        <dbReference type="Proteomes" id="UP001649230"/>
    </source>
</evidence>
<evidence type="ECO:0000259" key="1">
    <source>
        <dbReference type="Pfam" id="PF17189"/>
    </source>
</evidence>
<organism evidence="2 3">
    <name type="scientific">Paenibacillus hexagrammi</name>
    <dbReference type="NCBI Taxonomy" id="2908839"/>
    <lineage>
        <taxon>Bacteria</taxon>
        <taxon>Bacillati</taxon>
        <taxon>Bacillota</taxon>
        <taxon>Bacilli</taxon>
        <taxon>Bacillales</taxon>
        <taxon>Paenibacillaceae</taxon>
        <taxon>Paenibacillus</taxon>
    </lineage>
</organism>
<feature type="domain" description="Glycosyl hydrolase family 30 beta sandwich" evidence="1">
    <location>
        <begin position="219"/>
        <end position="301"/>
    </location>
</feature>
<dbReference type="SUPFAM" id="SSF51011">
    <property type="entry name" value="Glycosyl hydrolase domain"/>
    <property type="match status" value="1"/>
</dbReference>
<dbReference type="InterPro" id="IPR039743">
    <property type="entry name" value="6GAL/EXGAL"/>
</dbReference>
<reference evidence="2 3" key="1">
    <citation type="journal article" date="2024" name="Int. J. Syst. Evol. Microbiol.">
        <title>Paenibacillus hexagrammi sp. nov., a novel bacterium isolated from the gut content of Hexagrammos agrammus.</title>
        <authorList>
            <person name="Jung H.K."/>
            <person name="Kim D.G."/>
            <person name="Zin H."/>
            <person name="Park J."/>
            <person name="Jung H."/>
            <person name="Kim Y.O."/>
            <person name="Kong H.J."/>
            <person name="Kim J.W."/>
            <person name="Kim Y.S."/>
        </authorList>
    </citation>
    <scope>NUCLEOTIDE SEQUENCE [LARGE SCALE GENOMIC DNA]</scope>
    <source>
        <strain evidence="2 3">YPD9-1</strain>
    </source>
</reference>
<dbReference type="SUPFAM" id="SSF51445">
    <property type="entry name" value="(Trans)glycosidases"/>
    <property type="match status" value="1"/>
</dbReference>
<proteinExistence type="predicted"/>
<dbReference type="Gene3D" id="3.20.20.80">
    <property type="entry name" value="Glycosidases"/>
    <property type="match status" value="1"/>
</dbReference>
<dbReference type="PANTHER" id="PTHR42767">
    <property type="entry name" value="ENDO-BETA-1,6-GALACTANASE"/>
    <property type="match status" value="1"/>
</dbReference>
<gene>
    <name evidence="2" type="ORF">L0M14_22935</name>
</gene>
<dbReference type="InterPro" id="IPR033452">
    <property type="entry name" value="GH30_C"/>
</dbReference>